<dbReference type="GO" id="GO:0031177">
    <property type="term" value="F:phosphopantetheine binding"/>
    <property type="evidence" value="ECO:0007669"/>
    <property type="project" value="TreeGrafter"/>
</dbReference>
<dbReference type="GO" id="GO:0043041">
    <property type="term" value="P:amino acid activation for nonribosomal peptide biosynthetic process"/>
    <property type="evidence" value="ECO:0007669"/>
    <property type="project" value="TreeGrafter"/>
</dbReference>
<evidence type="ECO:0000256" key="2">
    <source>
        <dbReference type="ARBA" id="ARBA00022553"/>
    </source>
</evidence>
<dbReference type="GO" id="GO:0005829">
    <property type="term" value="C:cytosol"/>
    <property type="evidence" value="ECO:0007669"/>
    <property type="project" value="TreeGrafter"/>
</dbReference>
<dbReference type="Pfam" id="PF00501">
    <property type="entry name" value="AMP-binding"/>
    <property type="match status" value="1"/>
</dbReference>
<dbReference type="Pfam" id="PF00550">
    <property type="entry name" value="PP-binding"/>
    <property type="match status" value="1"/>
</dbReference>
<protein>
    <submittedName>
        <fullName evidence="4">Amino acid adenylation domain-containing protein</fullName>
    </submittedName>
</protein>
<dbReference type="InterPro" id="IPR010071">
    <property type="entry name" value="AA_adenyl_dom"/>
</dbReference>
<dbReference type="Proteomes" id="UP000199352">
    <property type="component" value="Unassembled WGS sequence"/>
</dbReference>
<evidence type="ECO:0000259" key="3">
    <source>
        <dbReference type="PROSITE" id="PS50075"/>
    </source>
</evidence>
<dbReference type="SUPFAM" id="SSF56801">
    <property type="entry name" value="Acetyl-CoA synthetase-like"/>
    <property type="match status" value="1"/>
</dbReference>
<sequence length="567" mass="60673">MKLARWNETETSFAGGTLVDLVAEGAATGDVAVVSGGTGVTYAELEVLSTRAAHRLRALGVGAESVVGVRLERGLEMVVALLGVLKAGGAYLPLDPELPADRIRFMAEDAGADVVVTPGMLTDLDGPDEPLEAVAGPGNAAYVIYTSGSTGRPKGVVVEHRGIVNRLRWMQAEYRLTPADRVLQKTPFGFDVSVWEFFWTLSAGATLVMARPGGHRDPDYLVEVMAGQGITTAHFVPSMLRIFLADPPPPLPLRRVLCSGEALGDDLVTRFAELVGCELHNLYGPTEASVDVTAIRCRPGEPVTIGRPIANTRVHVVDDDLREVPVGEPGELVLAGVQLARGYLHRPALTAERFVPNPFGVTPGERLYRTGDLARLLPDGRVAYLGRLDHQVKINGVRIELGEVEATLLEHPDVHAAAAAVRDGRLVGYVVPAAGRAPAPPELRGHLARTLPDAMIPACWVPLAALPLTTSGKVDRAALPVPERPADDQPDDLALDDVERHLVEIVRKTLGVPCTLADDFFGLGGGSLDAIDVLARVREDFGVKVRLRAFFQARTVQGLRDLIGDVR</sequence>
<gene>
    <name evidence="4" type="ORF">SAMN05216188_10789</name>
</gene>
<dbReference type="InterPro" id="IPR036736">
    <property type="entry name" value="ACP-like_sf"/>
</dbReference>
<keyword evidence="1" id="KW-0596">Phosphopantetheine</keyword>
<keyword evidence="2" id="KW-0597">Phosphoprotein</keyword>
<dbReference type="GO" id="GO:0009366">
    <property type="term" value="C:enterobactin synthetase complex"/>
    <property type="evidence" value="ECO:0007669"/>
    <property type="project" value="TreeGrafter"/>
</dbReference>
<dbReference type="GO" id="GO:0009239">
    <property type="term" value="P:enterobactin biosynthetic process"/>
    <property type="evidence" value="ECO:0007669"/>
    <property type="project" value="TreeGrafter"/>
</dbReference>
<dbReference type="Pfam" id="PF13193">
    <property type="entry name" value="AMP-binding_C"/>
    <property type="match status" value="1"/>
</dbReference>
<dbReference type="STRING" id="402600.SAMN05216188_10789"/>
<evidence type="ECO:0000313" key="4">
    <source>
        <dbReference type="EMBL" id="SER01722.1"/>
    </source>
</evidence>
<accession>A0A1H9KRJ1</accession>
<dbReference type="InterPro" id="IPR020845">
    <property type="entry name" value="AMP-binding_CS"/>
</dbReference>
<dbReference type="AlphaFoldDB" id="A0A1H9KRJ1"/>
<organism evidence="4 5">
    <name type="scientific">Lentzea xinjiangensis</name>
    <dbReference type="NCBI Taxonomy" id="402600"/>
    <lineage>
        <taxon>Bacteria</taxon>
        <taxon>Bacillati</taxon>
        <taxon>Actinomycetota</taxon>
        <taxon>Actinomycetes</taxon>
        <taxon>Pseudonocardiales</taxon>
        <taxon>Pseudonocardiaceae</taxon>
        <taxon>Lentzea</taxon>
    </lineage>
</organism>
<dbReference type="PROSITE" id="PS00455">
    <property type="entry name" value="AMP_BINDING"/>
    <property type="match status" value="1"/>
</dbReference>
<dbReference type="RefSeq" id="WP_089951822.1">
    <property type="nucleotide sequence ID" value="NZ_FOFR01000007.1"/>
</dbReference>
<dbReference type="Gene3D" id="3.30.300.30">
    <property type="match status" value="1"/>
</dbReference>
<name>A0A1H9KRJ1_9PSEU</name>
<dbReference type="InterPro" id="IPR000873">
    <property type="entry name" value="AMP-dep_synth/lig_dom"/>
</dbReference>
<evidence type="ECO:0000256" key="1">
    <source>
        <dbReference type="ARBA" id="ARBA00022450"/>
    </source>
</evidence>
<reference evidence="5" key="1">
    <citation type="submission" date="2016-10" db="EMBL/GenBank/DDBJ databases">
        <authorList>
            <person name="Varghese N."/>
            <person name="Submissions S."/>
        </authorList>
    </citation>
    <scope>NUCLEOTIDE SEQUENCE [LARGE SCALE GENOMIC DNA]</scope>
    <source>
        <strain evidence="5">CGMCC 4.3525</strain>
    </source>
</reference>
<dbReference type="PANTHER" id="PTHR45527:SF1">
    <property type="entry name" value="FATTY ACID SYNTHASE"/>
    <property type="match status" value="1"/>
</dbReference>
<proteinExistence type="predicted"/>
<dbReference type="SUPFAM" id="SSF47336">
    <property type="entry name" value="ACP-like"/>
    <property type="match status" value="1"/>
</dbReference>
<dbReference type="OrthoDB" id="3243414at2"/>
<dbReference type="InterPro" id="IPR045851">
    <property type="entry name" value="AMP-bd_C_sf"/>
</dbReference>
<dbReference type="FunFam" id="2.30.38.10:FF:000001">
    <property type="entry name" value="Non-ribosomal peptide synthetase PvdI"/>
    <property type="match status" value="1"/>
</dbReference>
<dbReference type="Gene3D" id="2.30.38.10">
    <property type="entry name" value="Luciferase, Domain 3"/>
    <property type="match status" value="1"/>
</dbReference>
<dbReference type="InterPro" id="IPR009081">
    <property type="entry name" value="PP-bd_ACP"/>
</dbReference>
<dbReference type="FunFam" id="3.40.50.12780:FF:000012">
    <property type="entry name" value="Non-ribosomal peptide synthetase"/>
    <property type="match status" value="1"/>
</dbReference>
<dbReference type="NCBIfam" id="TIGR01733">
    <property type="entry name" value="AA-adenyl-dom"/>
    <property type="match status" value="1"/>
</dbReference>
<dbReference type="PANTHER" id="PTHR45527">
    <property type="entry name" value="NONRIBOSOMAL PEPTIDE SYNTHETASE"/>
    <property type="match status" value="1"/>
</dbReference>
<dbReference type="CDD" id="cd17646">
    <property type="entry name" value="A_NRPS_AB3403-like"/>
    <property type="match status" value="1"/>
</dbReference>
<dbReference type="EMBL" id="FOFR01000007">
    <property type="protein sequence ID" value="SER01722.1"/>
    <property type="molecule type" value="Genomic_DNA"/>
</dbReference>
<dbReference type="GO" id="GO:0047527">
    <property type="term" value="F:2,3-dihydroxybenzoate-serine ligase activity"/>
    <property type="evidence" value="ECO:0007669"/>
    <property type="project" value="TreeGrafter"/>
</dbReference>
<dbReference type="InterPro" id="IPR025110">
    <property type="entry name" value="AMP-bd_C"/>
</dbReference>
<keyword evidence="5" id="KW-1185">Reference proteome</keyword>
<evidence type="ECO:0000313" key="5">
    <source>
        <dbReference type="Proteomes" id="UP000199352"/>
    </source>
</evidence>
<feature type="domain" description="Carrier" evidence="3">
    <location>
        <begin position="493"/>
        <end position="567"/>
    </location>
</feature>
<dbReference type="Gene3D" id="1.10.1200.10">
    <property type="entry name" value="ACP-like"/>
    <property type="match status" value="1"/>
</dbReference>
<dbReference type="FunFam" id="3.40.50.980:FF:000002">
    <property type="entry name" value="Enterobactin synthetase component F"/>
    <property type="match status" value="1"/>
</dbReference>
<dbReference type="Gene3D" id="3.40.50.980">
    <property type="match status" value="2"/>
</dbReference>
<dbReference type="PROSITE" id="PS50075">
    <property type="entry name" value="CARRIER"/>
    <property type="match status" value="1"/>
</dbReference>